<dbReference type="Proteomes" id="UP000035721">
    <property type="component" value="Unassembled WGS sequence"/>
</dbReference>
<evidence type="ECO:0000256" key="3">
    <source>
        <dbReference type="ARBA" id="ARBA00023012"/>
    </source>
</evidence>
<evidence type="ECO:0000256" key="1">
    <source>
        <dbReference type="ARBA" id="ARBA00022679"/>
    </source>
</evidence>
<evidence type="ECO:0000256" key="4">
    <source>
        <dbReference type="SAM" id="Phobius"/>
    </source>
</evidence>
<dbReference type="CDD" id="cd16917">
    <property type="entry name" value="HATPase_UhpB-NarQ-NarX-like"/>
    <property type="match status" value="1"/>
</dbReference>
<keyword evidence="1" id="KW-0808">Transferase</keyword>
<feature type="transmembrane region" description="Helical" evidence="4">
    <location>
        <begin position="121"/>
        <end position="144"/>
    </location>
</feature>
<dbReference type="GO" id="GO:0016020">
    <property type="term" value="C:membrane"/>
    <property type="evidence" value="ECO:0007669"/>
    <property type="project" value="InterPro"/>
</dbReference>
<dbReference type="GO" id="GO:0046983">
    <property type="term" value="F:protein dimerization activity"/>
    <property type="evidence" value="ECO:0007669"/>
    <property type="project" value="InterPro"/>
</dbReference>
<reference evidence="7 8" key="1">
    <citation type="journal article" date="2013" name="ISME J.">
        <title>A metabolic model for members of the genus Tetrasphaera involved in enhanced biological phosphorus removal.</title>
        <authorList>
            <person name="Kristiansen R."/>
            <person name="Nguyen H.T.T."/>
            <person name="Saunders A.M."/>
            <person name="Nielsen J.L."/>
            <person name="Wimmer R."/>
            <person name="Le V.Q."/>
            <person name="McIlroy S.J."/>
            <person name="Petrovski S."/>
            <person name="Seviour R.J."/>
            <person name="Calteau A."/>
            <person name="Nielsen K.L."/>
            <person name="Nielsen P.H."/>
        </authorList>
    </citation>
    <scope>NUCLEOTIDE SEQUENCE [LARGE SCALE GENOMIC DNA]</scope>
    <source>
        <strain evidence="7 8">T1-X7</strain>
    </source>
</reference>
<dbReference type="EMBL" id="CAJB01000223">
    <property type="protein sequence ID" value="CCH78495.1"/>
    <property type="molecule type" value="Genomic_DNA"/>
</dbReference>
<feature type="transmembrane region" description="Helical" evidence="4">
    <location>
        <begin position="90"/>
        <end position="109"/>
    </location>
</feature>
<evidence type="ECO:0000256" key="2">
    <source>
        <dbReference type="ARBA" id="ARBA00022777"/>
    </source>
</evidence>
<organism evidence="7 8">
    <name type="scientific">Nostocoides japonicum T1-X7</name>
    <dbReference type="NCBI Taxonomy" id="1194083"/>
    <lineage>
        <taxon>Bacteria</taxon>
        <taxon>Bacillati</taxon>
        <taxon>Actinomycetota</taxon>
        <taxon>Actinomycetes</taxon>
        <taxon>Micrococcales</taxon>
        <taxon>Intrasporangiaceae</taxon>
        <taxon>Nostocoides</taxon>
    </lineage>
</organism>
<name>A0A077M2Q4_9MICO</name>
<dbReference type="SUPFAM" id="SSF55874">
    <property type="entry name" value="ATPase domain of HSP90 chaperone/DNA topoisomerase II/histidine kinase"/>
    <property type="match status" value="1"/>
</dbReference>
<proteinExistence type="predicted"/>
<feature type="transmembrane region" description="Helical" evidence="4">
    <location>
        <begin position="38"/>
        <end position="54"/>
    </location>
</feature>
<keyword evidence="4" id="KW-0812">Transmembrane</keyword>
<feature type="transmembrane region" description="Helical" evidence="4">
    <location>
        <begin position="66"/>
        <end position="84"/>
    </location>
</feature>
<keyword evidence="4" id="KW-0472">Membrane</keyword>
<dbReference type="InterPro" id="IPR036890">
    <property type="entry name" value="HATPase_C_sf"/>
</dbReference>
<evidence type="ECO:0000259" key="6">
    <source>
        <dbReference type="Pfam" id="PF07730"/>
    </source>
</evidence>
<dbReference type="Pfam" id="PF07730">
    <property type="entry name" value="HisKA_3"/>
    <property type="match status" value="1"/>
</dbReference>
<evidence type="ECO:0000259" key="5">
    <source>
        <dbReference type="Pfam" id="PF02518"/>
    </source>
</evidence>
<dbReference type="Pfam" id="PF02518">
    <property type="entry name" value="HATPase_c"/>
    <property type="match status" value="1"/>
</dbReference>
<keyword evidence="2" id="KW-0418">Kinase</keyword>
<dbReference type="AlphaFoldDB" id="A0A077M2Q4"/>
<protein>
    <submittedName>
        <fullName evidence="7">Uncharacterized protein</fullName>
    </submittedName>
</protein>
<comment type="caution">
    <text evidence="7">The sequence shown here is derived from an EMBL/GenBank/DDBJ whole genome shotgun (WGS) entry which is preliminary data.</text>
</comment>
<keyword evidence="4" id="KW-1133">Transmembrane helix</keyword>
<dbReference type="InterPro" id="IPR011712">
    <property type="entry name" value="Sig_transdc_His_kin_sub3_dim/P"/>
</dbReference>
<dbReference type="RefSeq" id="WP_048549628.1">
    <property type="nucleotide sequence ID" value="NZ_HF570958.1"/>
</dbReference>
<dbReference type="Gene3D" id="1.20.5.1930">
    <property type="match status" value="1"/>
</dbReference>
<gene>
    <name evidence="7" type="ORF">BN12_30021</name>
</gene>
<feature type="domain" description="Histidine kinase/HSP90-like ATPase" evidence="5">
    <location>
        <begin position="485"/>
        <end position="572"/>
    </location>
</feature>
<evidence type="ECO:0000313" key="8">
    <source>
        <dbReference type="Proteomes" id="UP000035721"/>
    </source>
</evidence>
<dbReference type="STRING" id="1194083.BN12_30021"/>
<feature type="transmembrane region" description="Helical" evidence="4">
    <location>
        <begin position="198"/>
        <end position="221"/>
    </location>
</feature>
<dbReference type="InterPro" id="IPR003594">
    <property type="entry name" value="HATPase_dom"/>
</dbReference>
<sequence>MPTGMSRRVLAIGWITATSVLGLWSVWPRIVMTHGHGWARLIVAFSFALSALLLSGEHGQRGNARLLYALTIVYLLDQLGLRDIGPLEPVSMLAGGFVTVLGFTVLLRYPLDALDRWSERFVLTLAAAAALLQVALLVTGRWPWDRLGVSGLPSGLPHQTLFTGLFHIKTVWGAVSFVVFLGLLIRHWRSLVRLDRRTITPLILAAVVVGALSIVDAVANIASVPGALLIGEVRGYSIALLAAAFAACALRSRLQLNAIAGLAEDLRQPVTTRQIRDALRDALADDSLVVLFWVDEHARYVDGAGQPVEVPSPPGRLVFEVTDRAGRPLALLVTDPALAKHGNVVAAAVRISEMALENARLEVGLRTQLLVVQEARERLLHVGLAQRRRLERDLHDGAQQRLLGLGLRLAAIEATADQPATVDAVKSARQELLLALEELRDLAHGLYPAILTQGGLAPALEDATERLSLDVTLNVPAQRWHPDVESTAYLMVCEALANIVKHAGVCSATVTVTSLDRDLAVCVEDDGKGFSLDQQADALAGMRDRLAALGGHLRITSTPGKGTRVEARIPAAEGAPRPG</sequence>
<dbReference type="PANTHER" id="PTHR24421">
    <property type="entry name" value="NITRATE/NITRITE SENSOR PROTEIN NARX-RELATED"/>
    <property type="match status" value="1"/>
</dbReference>
<evidence type="ECO:0000313" key="7">
    <source>
        <dbReference type="EMBL" id="CCH78495.1"/>
    </source>
</evidence>
<dbReference type="Gene3D" id="3.30.565.10">
    <property type="entry name" value="Histidine kinase-like ATPase, C-terminal domain"/>
    <property type="match status" value="1"/>
</dbReference>
<keyword evidence="3" id="KW-0902">Two-component regulatory system</keyword>
<accession>A0A077M2Q4</accession>
<dbReference type="InterPro" id="IPR050482">
    <property type="entry name" value="Sensor_HK_TwoCompSys"/>
</dbReference>
<feature type="domain" description="Signal transduction histidine kinase subgroup 3 dimerisation and phosphoacceptor" evidence="6">
    <location>
        <begin position="387"/>
        <end position="449"/>
    </location>
</feature>
<feature type="transmembrane region" description="Helical" evidence="4">
    <location>
        <begin position="164"/>
        <end position="186"/>
    </location>
</feature>
<dbReference type="OrthoDB" id="5242012at2"/>
<dbReference type="GO" id="GO:0000155">
    <property type="term" value="F:phosphorelay sensor kinase activity"/>
    <property type="evidence" value="ECO:0007669"/>
    <property type="project" value="InterPro"/>
</dbReference>
<keyword evidence="8" id="KW-1185">Reference proteome</keyword>